<dbReference type="EMBL" id="JAVDQH010000006">
    <property type="protein sequence ID" value="MDR6243920.1"/>
    <property type="molecule type" value="Genomic_DNA"/>
</dbReference>
<name>A0ABU1IY49_9BACL</name>
<evidence type="ECO:0000259" key="2">
    <source>
        <dbReference type="PROSITE" id="PS50887"/>
    </source>
</evidence>
<accession>A0ABU1IY49</accession>
<reference evidence="3 4" key="1">
    <citation type="submission" date="2023-07" db="EMBL/GenBank/DDBJ databases">
        <title>Genomic Encyclopedia of Type Strains, Phase IV (KMG-IV): sequencing the most valuable type-strain genomes for metagenomic binning, comparative biology and taxonomic classification.</title>
        <authorList>
            <person name="Goeker M."/>
        </authorList>
    </citation>
    <scope>NUCLEOTIDE SEQUENCE [LARGE SCALE GENOMIC DNA]</scope>
    <source>
        <strain evidence="3 4">DSM 22170</strain>
    </source>
</reference>
<feature type="transmembrane region" description="Helical" evidence="1">
    <location>
        <begin position="89"/>
        <end position="110"/>
    </location>
</feature>
<evidence type="ECO:0000313" key="3">
    <source>
        <dbReference type="EMBL" id="MDR6243920.1"/>
    </source>
</evidence>
<sequence>MTNGIPIRRTMTGYTLLVAVAILEQLILFWNVAMQQRFGVAELLVMLGSLLGLLVGFWLPRGISVVMIFVFLVTYFVWMVTIAPLNPVVFFNMFLIPANILIAMIVKYSLIDTRRLKERLEALHEITPQVDIDTTLGNRSALGEALIKHSNLARRYSDQYSFCMAMFKIEFLPLVQESVGSAGYARLLLELSDTIQKQIRFEDYKFSIDNGRFIILCPMTNKEYLPPLTHRIRDAMMNVQFPDLKGQELQLVIRSGALVFNPEQFEKYESLDAVIATLERNTETDLIGEYI</sequence>
<organism evidence="3 4">
    <name type="scientific">Paenibacillus hunanensis</name>
    <dbReference type="NCBI Taxonomy" id="539262"/>
    <lineage>
        <taxon>Bacteria</taxon>
        <taxon>Bacillati</taxon>
        <taxon>Bacillota</taxon>
        <taxon>Bacilli</taxon>
        <taxon>Bacillales</taxon>
        <taxon>Paenibacillaceae</taxon>
        <taxon>Paenibacillus</taxon>
    </lineage>
</organism>
<gene>
    <name evidence="3" type="ORF">JOC58_001813</name>
</gene>
<comment type="caution">
    <text evidence="3">The sequence shown here is derived from an EMBL/GenBank/DDBJ whole genome shotgun (WGS) entry which is preliminary data.</text>
</comment>
<feature type="transmembrane region" description="Helical" evidence="1">
    <location>
        <begin position="65"/>
        <end position="83"/>
    </location>
</feature>
<dbReference type="InterPro" id="IPR043128">
    <property type="entry name" value="Rev_trsase/Diguanyl_cyclase"/>
</dbReference>
<feature type="transmembrane region" description="Helical" evidence="1">
    <location>
        <begin position="38"/>
        <end position="58"/>
    </location>
</feature>
<evidence type="ECO:0000313" key="4">
    <source>
        <dbReference type="Proteomes" id="UP001185028"/>
    </source>
</evidence>
<keyword evidence="1" id="KW-0812">Transmembrane</keyword>
<proteinExistence type="predicted"/>
<feature type="transmembrane region" description="Helical" evidence="1">
    <location>
        <begin position="12"/>
        <end position="32"/>
    </location>
</feature>
<feature type="domain" description="GGDEF" evidence="2">
    <location>
        <begin position="160"/>
        <end position="291"/>
    </location>
</feature>
<dbReference type="Gene3D" id="3.30.70.270">
    <property type="match status" value="1"/>
</dbReference>
<dbReference type="PROSITE" id="PS50887">
    <property type="entry name" value="GGDEF"/>
    <property type="match status" value="1"/>
</dbReference>
<keyword evidence="1" id="KW-1133">Transmembrane helix</keyword>
<dbReference type="InterPro" id="IPR000160">
    <property type="entry name" value="GGDEF_dom"/>
</dbReference>
<evidence type="ECO:0000256" key="1">
    <source>
        <dbReference type="SAM" id="Phobius"/>
    </source>
</evidence>
<keyword evidence="1" id="KW-0472">Membrane</keyword>
<dbReference type="RefSeq" id="WP_188775935.1">
    <property type="nucleotide sequence ID" value="NZ_BMMB01000005.1"/>
</dbReference>
<protein>
    <submittedName>
        <fullName evidence="3">GGDEF domain-containing protein</fullName>
    </submittedName>
</protein>
<dbReference type="InterPro" id="IPR029787">
    <property type="entry name" value="Nucleotide_cyclase"/>
</dbReference>
<dbReference type="Pfam" id="PF00990">
    <property type="entry name" value="GGDEF"/>
    <property type="match status" value="1"/>
</dbReference>
<keyword evidence="4" id="KW-1185">Reference proteome</keyword>
<dbReference type="Proteomes" id="UP001185028">
    <property type="component" value="Unassembled WGS sequence"/>
</dbReference>
<dbReference type="SUPFAM" id="SSF55073">
    <property type="entry name" value="Nucleotide cyclase"/>
    <property type="match status" value="1"/>
</dbReference>